<organism evidence="5 6">
    <name type="scientific">Biomphalaria glabrata</name>
    <name type="common">Bloodfluke planorb</name>
    <name type="synonym">Freshwater snail</name>
    <dbReference type="NCBI Taxonomy" id="6526"/>
    <lineage>
        <taxon>Eukaryota</taxon>
        <taxon>Metazoa</taxon>
        <taxon>Spiralia</taxon>
        <taxon>Lophotrochozoa</taxon>
        <taxon>Mollusca</taxon>
        <taxon>Gastropoda</taxon>
        <taxon>Heterobranchia</taxon>
        <taxon>Euthyneura</taxon>
        <taxon>Panpulmonata</taxon>
        <taxon>Hygrophila</taxon>
        <taxon>Lymnaeoidea</taxon>
        <taxon>Planorbidae</taxon>
        <taxon>Biomphalaria</taxon>
    </lineage>
</organism>
<dbReference type="KEGG" id="bgt:106051635"/>
<evidence type="ECO:0000256" key="2">
    <source>
        <dbReference type="ARBA" id="ARBA00023157"/>
    </source>
</evidence>
<keyword evidence="2" id="KW-1015">Disulfide bond</keyword>
<dbReference type="Gene3D" id="2.60.120.290">
    <property type="entry name" value="Spermadhesin, CUB domain"/>
    <property type="match status" value="1"/>
</dbReference>
<dbReference type="InterPro" id="IPR035914">
    <property type="entry name" value="Sperma_CUB_dom_sf"/>
</dbReference>
<dbReference type="VEuPathDB" id="VectorBase:BGLAX_049100"/>
<proteinExistence type="predicted"/>
<dbReference type="Pfam" id="PF00431">
    <property type="entry name" value="CUB"/>
    <property type="match status" value="1"/>
</dbReference>
<evidence type="ECO:0000256" key="3">
    <source>
        <dbReference type="PROSITE-ProRule" id="PRU00059"/>
    </source>
</evidence>
<dbReference type="STRING" id="6526.A0A2C9KMJ4"/>
<dbReference type="SMART" id="SM00042">
    <property type="entry name" value="CUB"/>
    <property type="match status" value="1"/>
</dbReference>
<sequence>MGNISSPNYPGNYDNNLVVTWLIVTGPGTKIELTFQDVSTECGYDNVQIMDGPSSSDPVIGTLCTLPGVNSLTSTSNALFINFTSDSSVSGRGFILTYMEIAA</sequence>
<accession>A0A2C9KMJ4</accession>
<dbReference type="EnsemblMetazoa" id="BGLB021356-RA">
    <property type="protein sequence ID" value="BGLB021356-PA"/>
    <property type="gene ID" value="BGLB021356"/>
</dbReference>
<dbReference type="CDD" id="cd00041">
    <property type="entry name" value="CUB"/>
    <property type="match status" value="1"/>
</dbReference>
<gene>
    <name evidence="5" type="primary">106051635</name>
</gene>
<evidence type="ECO:0000313" key="5">
    <source>
        <dbReference type="EnsemblMetazoa" id="BGLB021356-PA"/>
    </source>
</evidence>
<evidence type="ECO:0000313" key="6">
    <source>
        <dbReference type="Proteomes" id="UP000076420"/>
    </source>
</evidence>
<protein>
    <recommendedName>
        <fullName evidence="4">CUB domain-containing protein</fullName>
    </recommendedName>
</protein>
<dbReference type="PROSITE" id="PS01180">
    <property type="entry name" value="CUB"/>
    <property type="match status" value="1"/>
</dbReference>
<dbReference type="FunFam" id="2.60.120.290:FF:000013">
    <property type="entry name" value="Membrane frizzled-related protein"/>
    <property type="match status" value="1"/>
</dbReference>
<keyword evidence="1" id="KW-0677">Repeat</keyword>
<dbReference type="SUPFAM" id="SSF49854">
    <property type="entry name" value="Spermadhesin, CUB domain"/>
    <property type="match status" value="1"/>
</dbReference>
<dbReference type="Proteomes" id="UP000076420">
    <property type="component" value="Unassembled WGS sequence"/>
</dbReference>
<evidence type="ECO:0000256" key="1">
    <source>
        <dbReference type="ARBA" id="ARBA00022737"/>
    </source>
</evidence>
<dbReference type="VEuPathDB" id="VectorBase:BGLB021356"/>
<evidence type="ECO:0000259" key="4">
    <source>
        <dbReference type="PROSITE" id="PS01180"/>
    </source>
</evidence>
<dbReference type="InterPro" id="IPR000859">
    <property type="entry name" value="CUB_dom"/>
</dbReference>
<name>A0A2C9KMJ4_BIOGL</name>
<feature type="domain" description="CUB" evidence="4">
    <location>
        <begin position="1"/>
        <end position="101"/>
    </location>
</feature>
<comment type="caution">
    <text evidence="3">Lacks conserved residue(s) required for the propagation of feature annotation.</text>
</comment>
<dbReference type="PANTHER" id="PTHR24251">
    <property type="entry name" value="OVOCHYMASE-RELATED"/>
    <property type="match status" value="1"/>
</dbReference>
<dbReference type="AlphaFoldDB" id="A0A2C9KMJ4"/>
<reference evidence="5" key="1">
    <citation type="submission" date="2020-05" db="UniProtKB">
        <authorList>
            <consortium name="EnsemblMetazoa"/>
        </authorList>
    </citation>
    <scope>IDENTIFICATION</scope>
    <source>
        <strain evidence="5">BB02</strain>
    </source>
</reference>